<dbReference type="GO" id="GO:0000103">
    <property type="term" value="P:sulfate assimilation"/>
    <property type="evidence" value="ECO:0007669"/>
    <property type="project" value="TreeGrafter"/>
</dbReference>
<keyword evidence="4" id="KW-0411">Iron-sulfur</keyword>
<dbReference type="PANTHER" id="PTHR11493:SF54">
    <property type="entry name" value="ANAEROBIC SULFITE REDUCTASE SUBUNIT C"/>
    <property type="match status" value="1"/>
</dbReference>
<dbReference type="AlphaFoldDB" id="A0A366I5P6"/>
<dbReference type="GO" id="GO:0046872">
    <property type="term" value="F:metal ion binding"/>
    <property type="evidence" value="ECO:0007669"/>
    <property type="project" value="UniProtKB-KW"/>
</dbReference>
<dbReference type="SUPFAM" id="SSF56014">
    <property type="entry name" value="Nitrite and sulphite reductase 4Fe-4S domain-like"/>
    <property type="match status" value="1"/>
</dbReference>
<evidence type="ECO:0000256" key="1">
    <source>
        <dbReference type="ARBA" id="ARBA00022485"/>
    </source>
</evidence>
<dbReference type="SUPFAM" id="SSF55124">
    <property type="entry name" value="Nitrite/Sulfite reductase N-terminal domain-like"/>
    <property type="match status" value="1"/>
</dbReference>
<name>A0A366I5P6_9FIRM</name>
<dbReference type="Gene3D" id="3.90.480.10">
    <property type="entry name" value="Sulfite Reductase Hemoprotein,Domain 2"/>
    <property type="match status" value="1"/>
</dbReference>
<reference evidence="6 7" key="1">
    <citation type="submission" date="2018-06" db="EMBL/GenBank/DDBJ databases">
        <title>Genomic Encyclopedia of Type Strains, Phase IV (KMG-IV): sequencing the most valuable type-strain genomes for metagenomic binning, comparative biology and taxonomic classification.</title>
        <authorList>
            <person name="Goeker M."/>
        </authorList>
    </citation>
    <scope>NUCLEOTIDE SEQUENCE [LARGE SCALE GENOMIC DNA]</scope>
    <source>
        <strain evidence="6 7">DSM 22112</strain>
    </source>
</reference>
<dbReference type="InterPro" id="IPR017896">
    <property type="entry name" value="4Fe4S_Fe-S-bd"/>
</dbReference>
<dbReference type="GO" id="GO:0051539">
    <property type="term" value="F:4 iron, 4 sulfur cluster binding"/>
    <property type="evidence" value="ECO:0007669"/>
    <property type="project" value="UniProtKB-KW"/>
</dbReference>
<evidence type="ECO:0000256" key="3">
    <source>
        <dbReference type="ARBA" id="ARBA00023004"/>
    </source>
</evidence>
<dbReference type="Gene3D" id="3.30.413.10">
    <property type="entry name" value="Sulfite Reductase Hemoprotein, domain 1"/>
    <property type="match status" value="1"/>
</dbReference>
<gene>
    <name evidence="6" type="ORF">DES36_10928</name>
</gene>
<dbReference type="Gene3D" id="3.30.70.20">
    <property type="match status" value="1"/>
</dbReference>
<dbReference type="RefSeq" id="WP_113920687.1">
    <property type="nucleotide sequence ID" value="NZ_QNRX01000009.1"/>
</dbReference>
<sequence length="298" mass="32922">MASLKVTLEEEKRVKGLGFLRNRGTDNFSARVITVNGKLTPQQARCIAEAAEKFGDGNILFTTRLSVECPGIPYDKIEDFRAFIAKEGLQIGGTGPKVRPIVACKGSTCNYGLIDVSSLSEEMHRRFYEGYREVKLPHKFKIAVGGCPNNCVKPDLNDVGVMGSKEPNLNKELCKSCKKCAVVEVCPTNAAQVVDGIVHIDYNTCIRCGRCVSKCHFDALRDSQVGYKICVGGTWGKNVNRGKALNRVFKEQDEVLDTIEKVILFYKDQGIAGERLANTIDRLGFESFEEEMLKAPAL</sequence>
<dbReference type="OrthoDB" id="9800558at2"/>
<dbReference type="InterPro" id="IPR045169">
    <property type="entry name" value="NO2/SO3_Rdtase_4Fe4S_prot"/>
</dbReference>
<keyword evidence="7" id="KW-1185">Reference proteome</keyword>
<feature type="domain" description="4Fe-4S ferredoxin-type" evidence="5">
    <location>
        <begin position="198"/>
        <end position="225"/>
    </location>
</feature>
<keyword evidence="3" id="KW-0408">Iron</keyword>
<dbReference type="PROSITE" id="PS51379">
    <property type="entry name" value="4FE4S_FER_2"/>
    <property type="match status" value="2"/>
</dbReference>
<protein>
    <submittedName>
        <fullName evidence="6">Dissimilatory sulfite reductase (Desulfoviridin) alpha/beta subunit</fullName>
    </submittedName>
</protein>
<dbReference type="Pfam" id="PF00037">
    <property type="entry name" value="Fer4"/>
    <property type="match status" value="1"/>
</dbReference>
<dbReference type="InterPro" id="IPR045854">
    <property type="entry name" value="NO2/SO3_Rdtase_4Fe4S_sf"/>
</dbReference>
<evidence type="ECO:0000313" key="6">
    <source>
        <dbReference type="EMBL" id="RBP63811.1"/>
    </source>
</evidence>
<accession>A0A366I5P6</accession>
<comment type="caution">
    <text evidence="6">The sequence shown here is derived from an EMBL/GenBank/DDBJ whole genome shotgun (WGS) entry which is preliminary data.</text>
</comment>
<dbReference type="Pfam" id="PF01077">
    <property type="entry name" value="NIR_SIR"/>
    <property type="match status" value="1"/>
</dbReference>
<dbReference type="GO" id="GO:0016002">
    <property type="term" value="F:sulfite reductase activity"/>
    <property type="evidence" value="ECO:0007669"/>
    <property type="project" value="TreeGrafter"/>
</dbReference>
<dbReference type="InterPro" id="IPR006067">
    <property type="entry name" value="NO2/SO3_Rdtase_4Fe4S_dom"/>
</dbReference>
<proteinExistence type="predicted"/>
<dbReference type="GO" id="GO:0050311">
    <property type="term" value="F:sulfite reductase (ferredoxin) activity"/>
    <property type="evidence" value="ECO:0007669"/>
    <property type="project" value="TreeGrafter"/>
</dbReference>
<feature type="domain" description="4Fe-4S ferredoxin-type" evidence="5">
    <location>
        <begin position="165"/>
        <end position="196"/>
    </location>
</feature>
<dbReference type="Proteomes" id="UP000253490">
    <property type="component" value="Unassembled WGS sequence"/>
</dbReference>
<dbReference type="GO" id="GO:0020037">
    <property type="term" value="F:heme binding"/>
    <property type="evidence" value="ECO:0007669"/>
    <property type="project" value="InterPro"/>
</dbReference>
<evidence type="ECO:0000256" key="2">
    <source>
        <dbReference type="ARBA" id="ARBA00022723"/>
    </source>
</evidence>
<dbReference type="InterPro" id="IPR005117">
    <property type="entry name" value="NiRdtase/SiRdtase_haem-b_fer"/>
</dbReference>
<evidence type="ECO:0000259" key="5">
    <source>
        <dbReference type="PROSITE" id="PS51379"/>
    </source>
</evidence>
<evidence type="ECO:0000256" key="4">
    <source>
        <dbReference type="ARBA" id="ARBA00023014"/>
    </source>
</evidence>
<keyword evidence="1" id="KW-0004">4Fe-4S</keyword>
<dbReference type="Pfam" id="PF03460">
    <property type="entry name" value="NIR_SIR_ferr"/>
    <property type="match status" value="1"/>
</dbReference>
<dbReference type="EMBL" id="QNRX01000009">
    <property type="protein sequence ID" value="RBP63811.1"/>
    <property type="molecule type" value="Genomic_DNA"/>
</dbReference>
<dbReference type="InterPro" id="IPR036136">
    <property type="entry name" value="Nit/Sulf_reduc_fer-like_dom_sf"/>
</dbReference>
<dbReference type="GO" id="GO:0009337">
    <property type="term" value="C:sulfite reductase complex (NADPH)"/>
    <property type="evidence" value="ECO:0007669"/>
    <property type="project" value="TreeGrafter"/>
</dbReference>
<organism evidence="6 7">
    <name type="scientific">Alkalibaculum bacchi</name>
    <dbReference type="NCBI Taxonomy" id="645887"/>
    <lineage>
        <taxon>Bacteria</taxon>
        <taxon>Bacillati</taxon>
        <taxon>Bacillota</taxon>
        <taxon>Clostridia</taxon>
        <taxon>Eubacteriales</taxon>
        <taxon>Eubacteriaceae</taxon>
        <taxon>Alkalibaculum</taxon>
    </lineage>
</organism>
<dbReference type="SUPFAM" id="SSF54862">
    <property type="entry name" value="4Fe-4S ferredoxins"/>
    <property type="match status" value="1"/>
</dbReference>
<evidence type="ECO:0000313" key="7">
    <source>
        <dbReference type="Proteomes" id="UP000253490"/>
    </source>
</evidence>
<dbReference type="PANTHER" id="PTHR11493">
    <property type="entry name" value="SULFITE REDUCTASE [NADPH] SUBUNIT BETA-RELATED"/>
    <property type="match status" value="1"/>
</dbReference>
<keyword evidence="2" id="KW-0479">Metal-binding</keyword>